<dbReference type="PANTHER" id="PTHR13131:SF5">
    <property type="entry name" value="CYSTINOSIN"/>
    <property type="match status" value="1"/>
</dbReference>
<keyword evidence="4 12" id="KW-0812">Transmembrane</keyword>
<keyword evidence="8 12" id="KW-0472">Membrane</keyword>
<keyword evidence="7 12" id="KW-1133">Transmembrane helix</keyword>
<name>A0A4P7N448_PYROR</name>
<feature type="transmembrane region" description="Helical" evidence="12">
    <location>
        <begin position="162"/>
        <end position="179"/>
    </location>
</feature>
<dbReference type="SMR" id="A0A4P7N448"/>
<evidence type="ECO:0000256" key="11">
    <source>
        <dbReference type="SAM" id="MobiDB-lite"/>
    </source>
</evidence>
<keyword evidence="6" id="KW-0769">Symport</keyword>
<sequence>MDLLPWVSWLFGWVYFTCWSLSFYPQPILNNQRQSTTGTTIDFPLSNCLGFFSYFIYNLALCYSPIIRSQYAARNHGLEPTTRFNDVVFSLHGFILSCVTTSQYIPGLWTGFERAPVSQRPSRWMLGIITGCIVGVAAVFLFVAGREGPGTDPARDWCWLDVMYAVSYVKLIVTLVKYTPQVIVNHRNRSTKGWSISQIALDFSGGLLSIAQQSIDSYLQHDWSGFTGNPVKLGLANVSMIYDSIFFVQHYVLYPSSTSAKGPEAEGLLGRDEEERRLD</sequence>
<dbReference type="Proteomes" id="UP000294847">
    <property type="component" value="Chromosome 2"/>
</dbReference>
<feature type="transmembrane region" description="Helical" evidence="12">
    <location>
        <begin position="124"/>
        <end position="142"/>
    </location>
</feature>
<dbReference type="EMBL" id="CP034205">
    <property type="protein sequence ID" value="QBZ57143.1"/>
    <property type="molecule type" value="Genomic_DNA"/>
</dbReference>
<dbReference type="GO" id="GO:0015293">
    <property type="term" value="F:symporter activity"/>
    <property type="evidence" value="ECO:0007669"/>
    <property type="project" value="UniProtKB-KW"/>
</dbReference>
<evidence type="ECO:0000256" key="5">
    <source>
        <dbReference type="ARBA" id="ARBA00022737"/>
    </source>
</evidence>
<dbReference type="FunFam" id="1.20.1280.290:FF:000016">
    <property type="entry name" value="Cystinosin homolog"/>
    <property type="match status" value="1"/>
</dbReference>
<evidence type="ECO:0000256" key="7">
    <source>
        <dbReference type="ARBA" id="ARBA00022989"/>
    </source>
</evidence>
<accession>A0A4P7N448</accession>
<evidence type="ECO:0000256" key="3">
    <source>
        <dbReference type="ARBA" id="ARBA00022448"/>
    </source>
</evidence>
<evidence type="ECO:0000256" key="8">
    <source>
        <dbReference type="ARBA" id="ARBA00023136"/>
    </source>
</evidence>
<evidence type="ECO:0000256" key="9">
    <source>
        <dbReference type="ARBA" id="ARBA00023228"/>
    </source>
</evidence>
<protein>
    <submittedName>
        <fullName evidence="13">Uncharacterized protein</fullName>
    </submittedName>
</protein>
<dbReference type="Pfam" id="PF04193">
    <property type="entry name" value="PQ-loop"/>
    <property type="match status" value="2"/>
</dbReference>
<keyword evidence="5" id="KW-0677">Repeat</keyword>
<reference evidence="13 14" key="1">
    <citation type="journal article" date="2019" name="Mol. Biol. Evol.">
        <title>Blast fungal genomes show frequent chromosomal changes, gene gains and losses, and effector gene turnover.</title>
        <authorList>
            <person name="Gomez Luciano L.B."/>
            <person name="Jason Tsai I."/>
            <person name="Chuma I."/>
            <person name="Tosa Y."/>
            <person name="Chen Y.H."/>
            <person name="Li J.Y."/>
            <person name="Li M.Y."/>
            <person name="Jade Lu M.Y."/>
            <person name="Nakayashiki H."/>
            <person name="Li W.H."/>
        </authorList>
    </citation>
    <scope>NUCLEOTIDE SEQUENCE [LARGE SCALE GENOMIC DNA]</scope>
    <source>
        <strain evidence="13">MZ5-1-6</strain>
    </source>
</reference>
<dbReference type="AlphaFoldDB" id="A0A4P7N448"/>
<comment type="similarity">
    <text evidence="2">Belongs to the cystinosin family.</text>
</comment>
<gene>
    <name evidence="13" type="ORF">PoMZ_02065</name>
</gene>
<feature type="transmembrane region" description="Helical" evidence="12">
    <location>
        <begin position="87"/>
        <end position="112"/>
    </location>
</feature>
<evidence type="ECO:0000256" key="1">
    <source>
        <dbReference type="ARBA" id="ARBA00004155"/>
    </source>
</evidence>
<evidence type="ECO:0000256" key="4">
    <source>
        <dbReference type="ARBA" id="ARBA00022692"/>
    </source>
</evidence>
<dbReference type="InterPro" id="IPR006603">
    <property type="entry name" value="PQ-loop_rpt"/>
</dbReference>
<feature type="transmembrane region" description="Helical" evidence="12">
    <location>
        <begin position="6"/>
        <end position="24"/>
    </location>
</feature>
<dbReference type="GO" id="GO:0015184">
    <property type="term" value="F:L-cystine transmembrane transporter activity"/>
    <property type="evidence" value="ECO:0007669"/>
    <property type="project" value="TreeGrafter"/>
</dbReference>
<evidence type="ECO:0000256" key="10">
    <source>
        <dbReference type="ARBA" id="ARBA00048473"/>
    </source>
</evidence>
<keyword evidence="3" id="KW-0813">Transport</keyword>
<feature type="compositionally biased region" description="Basic and acidic residues" evidence="11">
    <location>
        <begin position="269"/>
        <end position="279"/>
    </location>
</feature>
<evidence type="ECO:0000256" key="12">
    <source>
        <dbReference type="SAM" id="Phobius"/>
    </source>
</evidence>
<evidence type="ECO:0000313" key="14">
    <source>
        <dbReference type="Proteomes" id="UP000294847"/>
    </source>
</evidence>
<dbReference type="GO" id="GO:0005774">
    <property type="term" value="C:vacuolar membrane"/>
    <property type="evidence" value="ECO:0007669"/>
    <property type="project" value="TreeGrafter"/>
</dbReference>
<feature type="region of interest" description="Disordered" evidence="11">
    <location>
        <begin position="259"/>
        <end position="279"/>
    </location>
</feature>
<comment type="subcellular location">
    <subcellularLocation>
        <location evidence="1">Lysosome membrane</location>
        <topology evidence="1">Multi-pass membrane protein</topology>
    </subcellularLocation>
</comment>
<evidence type="ECO:0000256" key="2">
    <source>
        <dbReference type="ARBA" id="ARBA00006855"/>
    </source>
</evidence>
<organism evidence="13 14">
    <name type="scientific">Pyricularia oryzae</name>
    <name type="common">Rice blast fungus</name>
    <name type="synonym">Magnaporthe oryzae</name>
    <dbReference type="NCBI Taxonomy" id="318829"/>
    <lineage>
        <taxon>Eukaryota</taxon>
        <taxon>Fungi</taxon>
        <taxon>Dikarya</taxon>
        <taxon>Ascomycota</taxon>
        <taxon>Pezizomycotina</taxon>
        <taxon>Sordariomycetes</taxon>
        <taxon>Sordariomycetidae</taxon>
        <taxon>Magnaporthales</taxon>
        <taxon>Pyriculariaceae</taxon>
        <taxon>Pyricularia</taxon>
    </lineage>
</organism>
<dbReference type="Gene3D" id="1.20.1280.290">
    <property type="match status" value="1"/>
</dbReference>
<proteinExistence type="inferred from homology"/>
<evidence type="ECO:0000313" key="13">
    <source>
        <dbReference type="EMBL" id="QBZ57143.1"/>
    </source>
</evidence>
<dbReference type="InterPro" id="IPR005282">
    <property type="entry name" value="LC_transporter"/>
</dbReference>
<evidence type="ECO:0000256" key="6">
    <source>
        <dbReference type="ARBA" id="ARBA00022847"/>
    </source>
</evidence>
<feature type="transmembrane region" description="Helical" evidence="12">
    <location>
        <begin position="45"/>
        <end position="67"/>
    </location>
</feature>
<dbReference type="PANTHER" id="PTHR13131">
    <property type="entry name" value="CYSTINOSIN"/>
    <property type="match status" value="1"/>
</dbReference>
<comment type="catalytic activity">
    <reaction evidence="10">
        <text>L-cystine(out) + H(+)(out) = L-cystine(in) + H(+)(in)</text>
        <dbReference type="Rhea" id="RHEA:66172"/>
        <dbReference type="ChEBI" id="CHEBI:15378"/>
        <dbReference type="ChEBI" id="CHEBI:35491"/>
    </reaction>
    <physiologicalReaction direction="left-to-right" evidence="10">
        <dbReference type="Rhea" id="RHEA:66173"/>
    </physiologicalReaction>
</comment>
<dbReference type="OMA" id="LAFAYHG"/>
<keyword evidence="9" id="KW-0458">Lysosome</keyword>
<dbReference type="GO" id="GO:0000324">
    <property type="term" value="C:fungal-type vacuole"/>
    <property type="evidence" value="ECO:0007669"/>
    <property type="project" value="TreeGrafter"/>
</dbReference>
<dbReference type="SMART" id="SM00679">
    <property type="entry name" value="CTNS"/>
    <property type="match status" value="2"/>
</dbReference>